<name>A0A0C5S2A3_9BACT</name>
<evidence type="ECO:0000256" key="4">
    <source>
        <dbReference type="ARBA" id="ARBA00022989"/>
    </source>
</evidence>
<sequence>MEENKNKSKFSFSKWVKKNPQRTNELLKRTSRINTNQTMIHEPNGVQIEKVRYKAGLLKFASLYTTKRIWIRYLAIVAFSLLTGLLGLVLVQNTGIYSPGITGLSQGIARLAQSIIITSSNDAYNAKIAYDILFWLLVVFINVPLLIFAYFKIGKHFALMSLVYILTAQVFGFIIAQIPNTDKIMIFGNNKLAYPTIDNFFTNSLLDRDVTANLANKTLSFDAIKNEAIKQEFINFYNTEQAKTSNVILRQFFDHFKSAEAKDALYDFSKPLYEYHLLIENKVQVLPWTDPAQAPKIPSILVYAFVYGILDGIFMATVYIAGGSSGGTDIVSFFYSKKNGKPIGSILTYFNVFTLLLGIILGSFVPGTLIDKRFVDVELFFSPNMIASVIASILLGVLLNAYFPKHKSLKIDVYAKDIQKVIENLRNHDFNNSITISQSVSDASIKVNQSLQTISPYVEFPNVIRLVREVDQDCLIVVSPIVGIDGEMVMRKSIN</sequence>
<dbReference type="RefSeq" id="WP_244870379.1">
    <property type="nucleotide sequence ID" value="NZ_CP009770.1"/>
</dbReference>
<keyword evidence="5 6" id="KW-0472">Membrane</keyword>
<organism evidence="7 8">
    <name type="scientific">Ureaplasma diversum</name>
    <dbReference type="NCBI Taxonomy" id="42094"/>
    <lineage>
        <taxon>Bacteria</taxon>
        <taxon>Bacillati</taxon>
        <taxon>Mycoplasmatota</taxon>
        <taxon>Mycoplasmoidales</taxon>
        <taxon>Mycoplasmoidaceae</taxon>
        <taxon>Ureaplasma</taxon>
    </lineage>
</organism>
<dbReference type="AlphaFoldDB" id="A0A0C5S2A3"/>
<evidence type="ECO:0000256" key="6">
    <source>
        <dbReference type="SAM" id="Phobius"/>
    </source>
</evidence>
<dbReference type="InterPro" id="IPR051461">
    <property type="entry name" value="UPF0750_membrane"/>
</dbReference>
<evidence type="ECO:0000256" key="5">
    <source>
        <dbReference type="ARBA" id="ARBA00023136"/>
    </source>
</evidence>
<dbReference type="EMBL" id="CP009770">
    <property type="protein sequence ID" value="AJQ45535.1"/>
    <property type="molecule type" value="Genomic_DNA"/>
</dbReference>
<keyword evidence="3 6" id="KW-0812">Transmembrane</keyword>
<dbReference type="InterPro" id="IPR003740">
    <property type="entry name" value="YitT"/>
</dbReference>
<reference evidence="7 8" key="1">
    <citation type="journal article" date="2015" name="Genome Announc.">
        <title>Genome Sequence of Ureaplasma diversum Strain ATCC 49782.</title>
        <authorList>
            <person name="Marques L.M."/>
            <person name="Guimaraes A.M."/>
            <person name="Martins H.B."/>
            <person name="Rezende I.S."/>
            <person name="Barbosa M.S."/>
            <person name="Campos G.B."/>
            <person name="do Nascimento N.C."/>
            <person name="Dos Santos A.P."/>
            <person name="Amorim A.T."/>
            <person name="Santos V.M."/>
            <person name="Messick J.B."/>
            <person name="Timenetsky J."/>
        </authorList>
    </citation>
    <scope>NUCLEOTIDE SEQUENCE [LARGE SCALE GENOMIC DNA]</scope>
    <source>
        <strain evidence="7 8">ATCC 49782</strain>
    </source>
</reference>
<evidence type="ECO:0000256" key="1">
    <source>
        <dbReference type="ARBA" id="ARBA00004651"/>
    </source>
</evidence>
<evidence type="ECO:0000256" key="2">
    <source>
        <dbReference type="ARBA" id="ARBA00022475"/>
    </source>
</evidence>
<dbReference type="PATRIC" id="fig|42094.4.peg.626"/>
<dbReference type="HOGENOM" id="CLU_043038_1_0_14"/>
<evidence type="ECO:0000256" key="3">
    <source>
        <dbReference type="ARBA" id="ARBA00022692"/>
    </source>
</evidence>
<gene>
    <name evidence="7" type="ORF">JM47_03140</name>
</gene>
<feature type="transmembrane region" description="Helical" evidence="6">
    <location>
        <begin position="132"/>
        <end position="151"/>
    </location>
</feature>
<dbReference type="PANTHER" id="PTHR33545:SF5">
    <property type="entry name" value="UPF0750 MEMBRANE PROTEIN YITT"/>
    <property type="match status" value="1"/>
</dbReference>
<evidence type="ECO:0000313" key="8">
    <source>
        <dbReference type="Proteomes" id="UP000032261"/>
    </source>
</evidence>
<keyword evidence="4 6" id="KW-1133">Transmembrane helix</keyword>
<feature type="transmembrane region" description="Helical" evidence="6">
    <location>
        <begin position="300"/>
        <end position="322"/>
    </location>
</feature>
<proteinExistence type="predicted"/>
<feature type="transmembrane region" description="Helical" evidence="6">
    <location>
        <begin position="69"/>
        <end position="91"/>
    </location>
</feature>
<dbReference type="KEGG" id="ude:JM47_03140"/>
<dbReference type="GO" id="GO:0005886">
    <property type="term" value="C:plasma membrane"/>
    <property type="evidence" value="ECO:0007669"/>
    <property type="project" value="UniProtKB-SubCell"/>
</dbReference>
<keyword evidence="2" id="KW-1003">Cell membrane</keyword>
<dbReference type="PANTHER" id="PTHR33545">
    <property type="entry name" value="UPF0750 MEMBRANE PROTEIN YITT-RELATED"/>
    <property type="match status" value="1"/>
</dbReference>
<dbReference type="STRING" id="42094.JM47_03140"/>
<feature type="transmembrane region" description="Helical" evidence="6">
    <location>
        <begin position="385"/>
        <end position="403"/>
    </location>
</feature>
<accession>A0A0C5S2A3</accession>
<feature type="transmembrane region" description="Helical" evidence="6">
    <location>
        <begin position="158"/>
        <end position="178"/>
    </location>
</feature>
<comment type="subcellular location">
    <subcellularLocation>
        <location evidence="1">Cell membrane</location>
        <topology evidence="1">Multi-pass membrane protein</topology>
    </subcellularLocation>
</comment>
<dbReference type="Pfam" id="PF02588">
    <property type="entry name" value="YitT_membrane"/>
    <property type="match status" value="2"/>
</dbReference>
<evidence type="ECO:0000313" key="7">
    <source>
        <dbReference type="EMBL" id="AJQ45535.1"/>
    </source>
</evidence>
<dbReference type="Proteomes" id="UP000032261">
    <property type="component" value="Chromosome"/>
</dbReference>
<protein>
    <submittedName>
        <fullName evidence="7">Membrane protein</fullName>
    </submittedName>
</protein>
<feature type="transmembrane region" description="Helical" evidence="6">
    <location>
        <begin position="343"/>
        <end position="365"/>
    </location>
</feature>